<dbReference type="SUPFAM" id="SSF48208">
    <property type="entry name" value="Six-hairpin glycosidases"/>
    <property type="match status" value="1"/>
</dbReference>
<dbReference type="AlphaFoldDB" id="A0A914EFX6"/>
<dbReference type="Proteomes" id="UP000887540">
    <property type="component" value="Unplaced"/>
</dbReference>
<feature type="signal peptide" evidence="1">
    <location>
        <begin position="1"/>
        <end position="19"/>
    </location>
</feature>
<accession>A0A914EFX6</accession>
<sequence length="349" mass="39698">MVLRIFFFIYLILSSHSSAQQIDVVNYIKNQLRIPSGPYTSGYVIAPDGYLNWYFANLGLISIVQYMNSTDLDFYIRRYLDLYLTKLNANFTIDDVNFPNGHWNWSNYNRVAPDSDDSYASTFLSLVSRYLKSSNNQTWWSQNLSQLKNIAYYNLALSQKPENGLISVFQPPASDTQGYLMDNCENYRGLRDFAKTLRFYNDSDADYYDLVATGVSNGISQLFNSTGFVISDDWQNPDPTTFYPGITCQIFPQAYGVSEVNQDFDVAWAFLNNYAPKWPNCSIDSYPWAILGFVAALRGQTSQALSQIVAIENMFHNASTNSYVIINELGFYLRTKNLISGSPISGYGI</sequence>
<evidence type="ECO:0000313" key="2">
    <source>
        <dbReference type="Proteomes" id="UP000887540"/>
    </source>
</evidence>
<evidence type="ECO:0000256" key="1">
    <source>
        <dbReference type="SAM" id="SignalP"/>
    </source>
</evidence>
<organism evidence="2 3">
    <name type="scientific">Acrobeloides nanus</name>
    <dbReference type="NCBI Taxonomy" id="290746"/>
    <lineage>
        <taxon>Eukaryota</taxon>
        <taxon>Metazoa</taxon>
        <taxon>Ecdysozoa</taxon>
        <taxon>Nematoda</taxon>
        <taxon>Chromadorea</taxon>
        <taxon>Rhabditida</taxon>
        <taxon>Tylenchina</taxon>
        <taxon>Cephalobomorpha</taxon>
        <taxon>Cephaloboidea</taxon>
        <taxon>Cephalobidae</taxon>
        <taxon>Acrobeloides</taxon>
    </lineage>
</organism>
<keyword evidence="2" id="KW-1185">Reference proteome</keyword>
<keyword evidence="1" id="KW-0732">Signal</keyword>
<protein>
    <submittedName>
        <fullName evidence="3">DUF3131 domain-containing protein</fullName>
    </submittedName>
</protein>
<dbReference type="InterPro" id="IPR008928">
    <property type="entry name" value="6-hairpin_glycosidase_sf"/>
</dbReference>
<feature type="chain" id="PRO_5037915922" evidence="1">
    <location>
        <begin position="20"/>
        <end position="349"/>
    </location>
</feature>
<proteinExistence type="predicted"/>
<reference evidence="3" key="1">
    <citation type="submission" date="2022-11" db="UniProtKB">
        <authorList>
            <consortium name="WormBaseParasite"/>
        </authorList>
    </citation>
    <scope>IDENTIFICATION</scope>
</reference>
<name>A0A914EFX6_9BILA</name>
<dbReference type="GO" id="GO:0005975">
    <property type="term" value="P:carbohydrate metabolic process"/>
    <property type="evidence" value="ECO:0007669"/>
    <property type="project" value="InterPro"/>
</dbReference>
<dbReference type="WBParaSite" id="ACRNAN_scaffold8023.g21009.t1">
    <property type="protein sequence ID" value="ACRNAN_scaffold8023.g21009.t1"/>
    <property type="gene ID" value="ACRNAN_scaffold8023.g21009"/>
</dbReference>
<evidence type="ECO:0000313" key="3">
    <source>
        <dbReference type="WBParaSite" id="ACRNAN_scaffold8023.g21009.t1"/>
    </source>
</evidence>